<gene>
    <name evidence="5" type="ORF">EIK76_02720</name>
</gene>
<dbReference type="SUPFAM" id="SSF55073">
    <property type="entry name" value="Nucleotide cyclase"/>
    <property type="match status" value="1"/>
</dbReference>
<name>A0A3P3QQK6_9GAMM</name>
<feature type="domain" description="Ig-like" evidence="2">
    <location>
        <begin position="742"/>
        <end position="799"/>
    </location>
</feature>
<dbReference type="InterPro" id="IPR001633">
    <property type="entry name" value="EAL_dom"/>
</dbReference>
<dbReference type="InterPro" id="IPR029787">
    <property type="entry name" value="Nucleotide_cyclase"/>
</dbReference>
<dbReference type="SMART" id="SM00267">
    <property type="entry name" value="GGDEF"/>
    <property type="match status" value="1"/>
</dbReference>
<dbReference type="Pfam" id="PF13185">
    <property type="entry name" value="GAF_2"/>
    <property type="match status" value="1"/>
</dbReference>
<dbReference type="PROSITE" id="PS50835">
    <property type="entry name" value="IG_LIKE"/>
    <property type="match status" value="1"/>
</dbReference>
<dbReference type="SMART" id="SM00052">
    <property type="entry name" value="EAL"/>
    <property type="match status" value="1"/>
</dbReference>
<dbReference type="Pfam" id="PF01590">
    <property type="entry name" value="GAF"/>
    <property type="match status" value="1"/>
</dbReference>
<dbReference type="InterPro" id="IPR029016">
    <property type="entry name" value="GAF-like_dom_sf"/>
</dbReference>
<organism evidence="5 6">
    <name type="scientific">Rheinheimera mesophila</name>
    <dbReference type="NCBI Taxonomy" id="1547515"/>
    <lineage>
        <taxon>Bacteria</taxon>
        <taxon>Pseudomonadati</taxon>
        <taxon>Pseudomonadota</taxon>
        <taxon>Gammaproteobacteria</taxon>
        <taxon>Chromatiales</taxon>
        <taxon>Chromatiaceae</taxon>
        <taxon>Rheinheimera</taxon>
    </lineage>
</organism>
<dbReference type="RefSeq" id="WP_046519332.1">
    <property type="nucleotide sequence ID" value="NZ_LAVS01000010.1"/>
</dbReference>
<dbReference type="PROSITE" id="PS50887">
    <property type="entry name" value="GGDEF"/>
    <property type="match status" value="1"/>
</dbReference>
<dbReference type="CDD" id="cd01949">
    <property type="entry name" value="GGDEF"/>
    <property type="match status" value="1"/>
</dbReference>
<comment type="caution">
    <text evidence="5">The sequence shown here is derived from an EMBL/GenBank/DDBJ whole genome shotgun (WGS) entry which is preliminary data.</text>
</comment>
<dbReference type="InterPro" id="IPR003018">
    <property type="entry name" value="GAF"/>
</dbReference>
<dbReference type="PANTHER" id="PTHR44757:SF2">
    <property type="entry name" value="BIOFILM ARCHITECTURE MAINTENANCE PROTEIN MBAA"/>
    <property type="match status" value="1"/>
</dbReference>
<evidence type="ECO:0000259" key="4">
    <source>
        <dbReference type="PROSITE" id="PS50887"/>
    </source>
</evidence>
<dbReference type="InterPro" id="IPR007110">
    <property type="entry name" value="Ig-like_dom"/>
</dbReference>
<dbReference type="Pfam" id="PF00990">
    <property type="entry name" value="GGDEF"/>
    <property type="match status" value="1"/>
</dbReference>
<dbReference type="NCBIfam" id="TIGR00254">
    <property type="entry name" value="GGDEF"/>
    <property type="match status" value="1"/>
</dbReference>
<proteinExistence type="predicted"/>
<dbReference type="InterPro" id="IPR035919">
    <property type="entry name" value="EAL_sf"/>
</dbReference>
<evidence type="ECO:0000313" key="5">
    <source>
        <dbReference type="EMBL" id="RRJ23018.1"/>
    </source>
</evidence>
<dbReference type="InterPro" id="IPR000160">
    <property type="entry name" value="GGDEF_dom"/>
</dbReference>
<dbReference type="EMBL" id="RRCF01000001">
    <property type="protein sequence ID" value="RRJ23018.1"/>
    <property type="molecule type" value="Genomic_DNA"/>
</dbReference>
<evidence type="ECO:0000259" key="2">
    <source>
        <dbReference type="PROSITE" id="PS50835"/>
    </source>
</evidence>
<evidence type="ECO:0000259" key="3">
    <source>
        <dbReference type="PROSITE" id="PS50883"/>
    </source>
</evidence>
<feature type="domain" description="EAL" evidence="3">
    <location>
        <begin position="548"/>
        <end position="799"/>
    </location>
</feature>
<dbReference type="Gene3D" id="3.30.70.270">
    <property type="match status" value="1"/>
</dbReference>
<dbReference type="FunFam" id="3.30.70.270:FF:000001">
    <property type="entry name" value="Diguanylate cyclase domain protein"/>
    <property type="match status" value="1"/>
</dbReference>
<evidence type="ECO:0000256" key="1">
    <source>
        <dbReference type="ARBA" id="ARBA00001946"/>
    </source>
</evidence>
<protein>
    <submittedName>
        <fullName evidence="5">EAL domain-containing protein</fullName>
    </submittedName>
</protein>
<dbReference type="Proteomes" id="UP000276260">
    <property type="component" value="Unassembled WGS sequence"/>
</dbReference>
<dbReference type="GO" id="GO:0003824">
    <property type="term" value="F:catalytic activity"/>
    <property type="evidence" value="ECO:0007669"/>
    <property type="project" value="UniProtKB-ARBA"/>
</dbReference>
<dbReference type="InterPro" id="IPR043128">
    <property type="entry name" value="Rev_trsase/Diguanyl_cyclase"/>
</dbReference>
<dbReference type="Gene3D" id="3.20.20.450">
    <property type="entry name" value="EAL domain"/>
    <property type="match status" value="1"/>
</dbReference>
<accession>A0A3P3QQK6</accession>
<dbReference type="SUPFAM" id="SSF55781">
    <property type="entry name" value="GAF domain-like"/>
    <property type="match status" value="2"/>
</dbReference>
<dbReference type="SMART" id="SM00065">
    <property type="entry name" value="GAF"/>
    <property type="match status" value="2"/>
</dbReference>
<dbReference type="CDD" id="cd01948">
    <property type="entry name" value="EAL"/>
    <property type="match status" value="1"/>
</dbReference>
<dbReference type="InterPro" id="IPR052155">
    <property type="entry name" value="Biofilm_reg_signaling"/>
</dbReference>
<dbReference type="Gene3D" id="3.30.450.40">
    <property type="match status" value="2"/>
</dbReference>
<dbReference type="PROSITE" id="PS50883">
    <property type="entry name" value="EAL"/>
    <property type="match status" value="1"/>
</dbReference>
<comment type="cofactor">
    <cofactor evidence="1">
        <name>Mg(2+)</name>
        <dbReference type="ChEBI" id="CHEBI:18420"/>
    </cofactor>
</comment>
<dbReference type="AlphaFoldDB" id="A0A3P3QQK6"/>
<reference evidence="5 6" key="1">
    <citation type="submission" date="2018-11" db="EMBL/GenBank/DDBJ databases">
        <title>Draft genome analysis of Rheinheimera mesophila isolated from an industrial waste site.</title>
        <authorList>
            <person name="Yu Q."/>
            <person name="Qi Y."/>
            <person name="Zhang H."/>
            <person name="Lu Y."/>
            <person name="Pu J."/>
        </authorList>
    </citation>
    <scope>NUCLEOTIDE SEQUENCE [LARGE SCALE GENOMIC DNA]</scope>
    <source>
        <strain evidence="5 6">IITR13</strain>
    </source>
</reference>
<dbReference type="Pfam" id="PF00563">
    <property type="entry name" value="EAL"/>
    <property type="match status" value="1"/>
</dbReference>
<dbReference type="SUPFAM" id="SSF141868">
    <property type="entry name" value="EAL domain-like"/>
    <property type="match status" value="1"/>
</dbReference>
<dbReference type="OrthoDB" id="9804951at2"/>
<dbReference type="PANTHER" id="PTHR44757">
    <property type="entry name" value="DIGUANYLATE CYCLASE DGCP"/>
    <property type="match status" value="1"/>
</dbReference>
<evidence type="ECO:0000313" key="6">
    <source>
        <dbReference type="Proteomes" id="UP000276260"/>
    </source>
</evidence>
<keyword evidence="6" id="KW-1185">Reference proteome</keyword>
<sequence length="799" mass="89534">MTTVTISQPQTDISVLQAQLQLLQQENARLSLINQFAIDLHELTGSDDILQYAAKHVVAGLGFVDCAIFILADDGETLQRKAASGTRDLPSHLGIAELKLGHGLVGFAASIKQSVLVSDTRTDPHYLADLVPSLSELVVPILDGDELLGVIDCEHSHANYFSAEHQHILEIVASILASKLRKSQMLARLESSVSKLEYAERLQKALYEIASFSYFANDFSSFYKRLHQIVNSLIYAPNFFIALFDDETQTLQFPYFADTEDEIDPNQVYGSDVLAHSLTGHVFRSKQPLLISRQQMADFDREHQVRSYGSEPESWLGVPFQSSDTVRGVVVVQSYIAHIQYSQRDLELMIFVSQHISNALERVFSEKRLQHQALHDALTALPNRSLLMDRIGQAFKRMQRFPANHLAVMYLDLDRFKTVNDTLGHQVGDAFLVQVGRVLKLCMRQTDTLARLGGDEFAVVLEDVASLADVTDVAQRIIQALQQPLLVGEHMLLTSCSIGIALAGAVDQLQSADELIRRADIAMYQAKQDGRGVYRIYSADMKVQESQEFRLDLEIKAALAKQHFMLNYQPIISLDTDDTIGFEALIRWTHPGRGVITPDEFIPYAEKNGLIGLIDHYVLRQSIEQIRLWRQEHATAFYISVNVSGLAFSEPDFTCAVIEKLAEAKVPASYLAIEITERALIENIEQARLCLKQLRQHGVRVLLDDFGTGYSSLSYLNEFKLDVLKIDRSFIANMKPHIKDNPVVNTVIALAKTLNLKVVAEGVETSLQRQLLKELGCDAGQGYWFAKALPPADAIKWLR</sequence>
<feature type="domain" description="GGDEF" evidence="4">
    <location>
        <begin position="404"/>
        <end position="539"/>
    </location>
</feature>